<protein>
    <submittedName>
        <fullName evidence="3">UDP-N-acetyl-D-mannosaminuronic acid transferase</fullName>
    </submittedName>
</protein>
<gene>
    <name evidence="3" type="ORF">RO21_08260</name>
</gene>
<organism evidence="3 4">
    <name type="scientific">Muribacter muris</name>
    <dbReference type="NCBI Taxonomy" id="67855"/>
    <lineage>
        <taxon>Bacteria</taxon>
        <taxon>Pseudomonadati</taxon>
        <taxon>Pseudomonadota</taxon>
        <taxon>Gammaproteobacteria</taxon>
        <taxon>Pasteurellales</taxon>
        <taxon>Pasteurellaceae</taxon>
        <taxon>Muribacter</taxon>
    </lineage>
</organism>
<proteinExistence type="predicted"/>
<reference evidence="3 4" key="1">
    <citation type="submission" date="2014-12" db="EMBL/GenBank/DDBJ databases">
        <title>Reclassification of Actinobacillus muris as Muribacter muris.</title>
        <authorList>
            <person name="Christensen H."/>
            <person name="Nicklas W."/>
            <person name="Bisgaard M."/>
        </authorList>
    </citation>
    <scope>NUCLEOTIDE SEQUENCE [LARGE SCALE GENOMIC DNA]</scope>
    <source>
        <strain evidence="3 4">Ackerman80-443D</strain>
    </source>
</reference>
<dbReference type="PANTHER" id="PTHR34136">
    <property type="match status" value="1"/>
</dbReference>
<keyword evidence="2 3" id="KW-0808">Transferase</keyword>
<evidence type="ECO:0000256" key="1">
    <source>
        <dbReference type="ARBA" id="ARBA00022676"/>
    </source>
</evidence>
<dbReference type="EMBL" id="JWIZ01000054">
    <property type="protein sequence ID" value="KMK51031.1"/>
    <property type="molecule type" value="Genomic_DNA"/>
</dbReference>
<accession>A0A0J5P411</accession>
<evidence type="ECO:0000313" key="4">
    <source>
        <dbReference type="Proteomes" id="UP000036270"/>
    </source>
</evidence>
<keyword evidence="1" id="KW-0328">Glycosyltransferase</keyword>
<dbReference type="PATRIC" id="fig|67855.3.peg.1717"/>
<evidence type="ECO:0000313" key="3">
    <source>
        <dbReference type="EMBL" id="KMK51031.1"/>
    </source>
</evidence>
<dbReference type="NCBIfam" id="NF002980">
    <property type="entry name" value="PRK03692.1"/>
    <property type="match status" value="1"/>
</dbReference>
<dbReference type="InterPro" id="IPR004629">
    <property type="entry name" value="WecG_TagA_CpsF"/>
</dbReference>
<sequence length="241" mass="27532">MIGSVTIRGIELLAVPNQMQFVDFLLNHGDIRTGKLVAINAEKVIISEQNPQLLHLLHNTEYKYADGISIVCAIKRKYPQHRQVERIAGVELWEALFMAGIAYDLPVFLVGGKPDVLAATAEKLRRLGVRIVGLQDGYFAAEDQDSVIERIRQSGAKFVSVAMGSPKQEMFIANAQQIYPDTLYMGVGGSYDVFVGKVKRAPQIWRQLGLEWLFRLWQQPTRWQRQLRLMKYAYYYLTKQL</sequence>
<dbReference type="STRING" id="67855.RO21_08260"/>
<name>A0A0J5P411_9PAST</name>
<dbReference type="NCBIfam" id="TIGR00696">
    <property type="entry name" value="wecG_tagA_cpsF"/>
    <property type="match status" value="1"/>
</dbReference>
<dbReference type="AlphaFoldDB" id="A0A0J5P411"/>
<dbReference type="PANTHER" id="PTHR34136:SF1">
    <property type="entry name" value="UDP-N-ACETYL-D-MANNOSAMINURONIC ACID TRANSFERASE"/>
    <property type="match status" value="1"/>
</dbReference>
<dbReference type="Proteomes" id="UP000036270">
    <property type="component" value="Unassembled WGS sequence"/>
</dbReference>
<dbReference type="RefSeq" id="WP_047977320.1">
    <property type="nucleotide sequence ID" value="NZ_JWIZ01000054.1"/>
</dbReference>
<comment type="caution">
    <text evidence="3">The sequence shown here is derived from an EMBL/GenBank/DDBJ whole genome shotgun (WGS) entry which is preliminary data.</text>
</comment>
<dbReference type="GO" id="GO:0016758">
    <property type="term" value="F:hexosyltransferase activity"/>
    <property type="evidence" value="ECO:0007669"/>
    <property type="project" value="TreeGrafter"/>
</dbReference>
<dbReference type="CDD" id="cd06533">
    <property type="entry name" value="Glyco_transf_WecG_TagA"/>
    <property type="match status" value="1"/>
</dbReference>
<evidence type="ECO:0000256" key="2">
    <source>
        <dbReference type="ARBA" id="ARBA00022679"/>
    </source>
</evidence>
<keyword evidence="4" id="KW-1185">Reference proteome</keyword>
<dbReference type="Pfam" id="PF03808">
    <property type="entry name" value="Glyco_tran_WecG"/>
    <property type="match status" value="1"/>
</dbReference>